<keyword evidence="5" id="KW-0433">Leucine-rich repeat</keyword>
<feature type="region of interest" description="Disordered" evidence="19">
    <location>
        <begin position="435"/>
        <end position="534"/>
    </location>
</feature>
<feature type="domain" description="Protein kinase" evidence="21">
    <location>
        <begin position="639"/>
        <end position="919"/>
    </location>
</feature>
<dbReference type="InterPro" id="IPR011009">
    <property type="entry name" value="Kinase-like_dom_sf"/>
</dbReference>
<sequence>MGKMDSDRINLLCIVVVGLVYGLLGAVNGVTDQNDFKILNDFRNGLENPELLKWPAKGNDPCGPPAWPHVFCSDGRVTQIQVQGLGLEGPLPQNLNQLDKLQNLGLQKNQFSGKLPSFSGLLNLQFAYLDGNEFDTIPADIFHGLSSVRVLAFDNNPFNESTGWSIPGELEDSSQLANFSCSKCNLAGPIPDFFGKLPSLTSLKLSYNRLTGDIPSTLRDSMLQVLWLNDQDGGGMTGSIDVIGSMVGLTQAWLHGNRFTGSIPDDIGDLTSLRDLNLNGNQLVGLIPPSLANMNLQVLDLNNNMFMGPIPKFKAVNVTYASNSFCQSDPTEQCAPEVNALLDFLRDLNYPQKLASQWVGNDPCQGPWWGITCNPKHQVSVINLRNLRLNGTLSPSLVNLPSLLEIHLGGNNLHGTVPANLTLLRSLRWLDLSGNNFDPPLPKFRDGVKVTTDGNPKMVAIRPKGSPPQTDGRATPPSPTNSPPPSMDSPPNSPSPSMDSPPNSPSLGGDKPPLSDSSPSPSGDSTMAKPQNSKKSKLLVVIGTAASGAFLAALLAIYCLRKRKETKKAPSGIVIHPKDSSGPKNMVKIAVADNYALEAQNTTSTVSRTSDWLEKDACLIEAGNLVISVQALRMMTNNFAQENELGRGGFGTVYRGEFEDGLKIAVKRMEAGAIGNKALDEFQAEIAVLSKVRHRHLVALLGYSVEGNERLLVYEYVPQGALSRHLFRWKNLNLEPLSWTRRLYIALDVARGVEYLHNLAHQSFIHRDLKSSNILLDENYRAKVADFGLVKLAPDRERSVATRLAGTFGYLAPEYAVTGKITTKVDVFSFGVVLMEILTGLVALDEQRPEEKRYLAEWFWQIKSNKEMLISSIDPALDANEDIYESIYIIAELAGHCTAREPNHRPDMGHAVNVLGQLVEKWRPVEESDKYSGIDIMLPLPQMLKGWQEEGYSQDLCCTSQDSKGSIPAKPSGFADSFTSADAPHFRQSHLKEKYHVVDGILYCTKIR</sequence>
<dbReference type="InterPro" id="IPR008271">
    <property type="entry name" value="Ser/Thr_kinase_AS"/>
</dbReference>
<evidence type="ECO:0000256" key="20">
    <source>
        <dbReference type="SAM" id="Phobius"/>
    </source>
</evidence>
<keyword evidence="8" id="KW-0732">Signal</keyword>
<dbReference type="AlphaFoldDB" id="A0ABD1T3Y9"/>
<dbReference type="PROSITE" id="PS00108">
    <property type="entry name" value="PROTEIN_KINASE_ST"/>
    <property type="match status" value="1"/>
</dbReference>
<evidence type="ECO:0000256" key="1">
    <source>
        <dbReference type="ARBA" id="ARBA00004162"/>
    </source>
</evidence>
<evidence type="ECO:0000256" key="16">
    <source>
        <dbReference type="ARBA" id="ARBA00023170"/>
    </source>
</evidence>
<evidence type="ECO:0000256" key="12">
    <source>
        <dbReference type="ARBA" id="ARBA00022840"/>
    </source>
</evidence>
<dbReference type="InterPro" id="IPR017441">
    <property type="entry name" value="Protein_kinase_ATP_BS"/>
</dbReference>
<reference evidence="23" key="1">
    <citation type="submission" date="2024-07" db="EMBL/GenBank/DDBJ databases">
        <title>Two chromosome-level genome assemblies of Korean endemic species Abeliophyllum distichum and Forsythia ovata (Oleaceae).</title>
        <authorList>
            <person name="Jang H."/>
        </authorList>
    </citation>
    <scope>NUCLEOTIDE SEQUENCE [LARGE SCALE GENOMIC DNA]</scope>
</reference>
<evidence type="ECO:0000313" key="23">
    <source>
        <dbReference type="Proteomes" id="UP001604277"/>
    </source>
</evidence>
<dbReference type="FunFam" id="3.80.10.10:FF:000129">
    <property type="entry name" value="Leucine-rich repeat receptor-like kinase"/>
    <property type="match status" value="1"/>
</dbReference>
<dbReference type="SUPFAM" id="SSF52058">
    <property type="entry name" value="L domain-like"/>
    <property type="match status" value="1"/>
</dbReference>
<evidence type="ECO:0000313" key="22">
    <source>
        <dbReference type="EMBL" id="KAL2507415.1"/>
    </source>
</evidence>
<dbReference type="GO" id="GO:0005886">
    <property type="term" value="C:plasma membrane"/>
    <property type="evidence" value="ECO:0007669"/>
    <property type="project" value="UniProtKB-SubCell"/>
</dbReference>
<keyword evidence="11 22" id="KW-0418">Kinase</keyword>
<name>A0ABD1T3Y9_9LAMI</name>
<dbReference type="SMART" id="SM00369">
    <property type="entry name" value="LRR_TYP"/>
    <property type="match status" value="4"/>
</dbReference>
<evidence type="ECO:0000256" key="10">
    <source>
        <dbReference type="ARBA" id="ARBA00022741"/>
    </source>
</evidence>
<comment type="similarity">
    <text evidence="2">Belongs to the protein kinase superfamily. Ser/Thr protein kinase family.</text>
</comment>
<dbReference type="Pfam" id="PF07714">
    <property type="entry name" value="PK_Tyr_Ser-Thr"/>
    <property type="match status" value="1"/>
</dbReference>
<evidence type="ECO:0000256" key="3">
    <source>
        <dbReference type="ARBA" id="ARBA00022475"/>
    </source>
</evidence>
<evidence type="ECO:0000256" key="5">
    <source>
        <dbReference type="ARBA" id="ARBA00022614"/>
    </source>
</evidence>
<comment type="subcellular location">
    <subcellularLocation>
        <location evidence="1">Cell membrane</location>
        <topology evidence="1">Single-pass membrane protein</topology>
    </subcellularLocation>
</comment>
<evidence type="ECO:0000256" key="14">
    <source>
        <dbReference type="ARBA" id="ARBA00023136"/>
    </source>
</evidence>
<keyword evidence="3" id="KW-1003">Cell membrane</keyword>
<dbReference type="Gene3D" id="3.80.10.10">
    <property type="entry name" value="Ribonuclease Inhibitor"/>
    <property type="match status" value="2"/>
</dbReference>
<dbReference type="GO" id="GO:0006952">
    <property type="term" value="P:defense response"/>
    <property type="evidence" value="ECO:0007669"/>
    <property type="project" value="UniProtKB-ARBA"/>
</dbReference>
<keyword evidence="7 20" id="KW-0812">Transmembrane</keyword>
<dbReference type="InterPro" id="IPR000719">
    <property type="entry name" value="Prot_kinase_dom"/>
</dbReference>
<dbReference type="InterPro" id="IPR052422">
    <property type="entry name" value="Auxin_Ser/Thr_Kinase"/>
</dbReference>
<dbReference type="PANTHER" id="PTHR47986:SF1">
    <property type="entry name" value="OS04G0685900 PROTEIN"/>
    <property type="match status" value="1"/>
</dbReference>
<keyword evidence="6" id="KW-0808">Transferase</keyword>
<keyword evidence="9" id="KW-0677">Repeat</keyword>
<dbReference type="Pfam" id="PF00560">
    <property type="entry name" value="LRR_1"/>
    <property type="match status" value="4"/>
</dbReference>
<keyword evidence="10 18" id="KW-0547">Nucleotide-binding</keyword>
<evidence type="ECO:0000256" key="7">
    <source>
        <dbReference type="ARBA" id="ARBA00022692"/>
    </source>
</evidence>
<dbReference type="Pfam" id="PF08263">
    <property type="entry name" value="LRRNT_2"/>
    <property type="match status" value="2"/>
</dbReference>
<keyword evidence="14 20" id="KW-0472">Membrane</keyword>
<evidence type="ECO:0000256" key="15">
    <source>
        <dbReference type="ARBA" id="ARBA00023157"/>
    </source>
</evidence>
<evidence type="ECO:0000256" key="9">
    <source>
        <dbReference type="ARBA" id="ARBA00022737"/>
    </source>
</evidence>
<proteinExistence type="inferred from homology"/>
<dbReference type="SMART" id="SM00220">
    <property type="entry name" value="S_TKc"/>
    <property type="match status" value="1"/>
</dbReference>
<dbReference type="Gene3D" id="1.10.510.10">
    <property type="entry name" value="Transferase(Phosphotransferase) domain 1"/>
    <property type="match status" value="1"/>
</dbReference>
<evidence type="ECO:0000256" key="11">
    <source>
        <dbReference type="ARBA" id="ARBA00022777"/>
    </source>
</evidence>
<dbReference type="InterPro" id="IPR013210">
    <property type="entry name" value="LRR_N_plant-typ"/>
</dbReference>
<dbReference type="PROSITE" id="PS00107">
    <property type="entry name" value="PROTEIN_KINASE_ATP"/>
    <property type="match status" value="1"/>
</dbReference>
<evidence type="ECO:0000256" key="18">
    <source>
        <dbReference type="PROSITE-ProRule" id="PRU10141"/>
    </source>
</evidence>
<evidence type="ECO:0000256" key="17">
    <source>
        <dbReference type="ARBA" id="ARBA00023180"/>
    </source>
</evidence>
<keyword evidence="23" id="KW-1185">Reference proteome</keyword>
<evidence type="ECO:0000256" key="6">
    <source>
        <dbReference type="ARBA" id="ARBA00022679"/>
    </source>
</evidence>
<feature type="compositionally biased region" description="Pro residues" evidence="19">
    <location>
        <begin position="476"/>
        <end position="494"/>
    </location>
</feature>
<dbReference type="InterPro" id="IPR001245">
    <property type="entry name" value="Ser-Thr/Tyr_kinase_cat_dom"/>
</dbReference>
<dbReference type="GO" id="GO:0051707">
    <property type="term" value="P:response to other organism"/>
    <property type="evidence" value="ECO:0007669"/>
    <property type="project" value="UniProtKB-ARBA"/>
</dbReference>
<accession>A0ABD1T3Y9</accession>
<dbReference type="Gene3D" id="3.30.200.20">
    <property type="entry name" value="Phosphorylase Kinase, domain 1"/>
    <property type="match status" value="1"/>
</dbReference>
<dbReference type="GO" id="GO:0004674">
    <property type="term" value="F:protein serine/threonine kinase activity"/>
    <property type="evidence" value="ECO:0007669"/>
    <property type="project" value="UniProtKB-KW"/>
</dbReference>
<organism evidence="22 23">
    <name type="scientific">Forsythia ovata</name>
    <dbReference type="NCBI Taxonomy" id="205694"/>
    <lineage>
        <taxon>Eukaryota</taxon>
        <taxon>Viridiplantae</taxon>
        <taxon>Streptophyta</taxon>
        <taxon>Embryophyta</taxon>
        <taxon>Tracheophyta</taxon>
        <taxon>Spermatophyta</taxon>
        <taxon>Magnoliopsida</taxon>
        <taxon>eudicotyledons</taxon>
        <taxon>Gunneridae</taxon>
        <taxon>Pentapetalae</taxon>
        <taxon>asterids</taxon>
        <taxon>lamiids</taxon>
        <taxon>Lamiales</taxon>
        <taxon>Oleaceae</taxon>
        <taxon>Forsythieae</taxon>
        <taxon>Forsythia</taxon>
    </lineage>
</organism>
<evidence type="ECO:0000256" key="8">
    <source>
        <dbReference type="ARBA" id="ARBA00022729"/>
    </source>
</evidence>
<keyword evidence="17" id="KW-0325">Glycoprotein</keyword>
<comment type="caution">
    <text evidence="22">The sequence shown here is derived from an EMBL/GenBank/DDBJ whole genome shotgun (WGS) entry which is preliminary data.</text>
</comment>
<evidence type="ECO:0000256" key="2">
    <source>
        <dbReference type="ARBA" id="ARBA00008684"/>
    </source>
</evidence>
<keyword evidence="4" id="KW-0723">Serine/threonine-protein kinase</keyword>
<keyword evidence="13 20" id="KW-1133">Transmembrane helix</keyword>
<evidence type="ECO:0000256" key="4">
    <source>
        <dbReference type="ARBA" id="ARBA00022527"/>
    </source>
</evidence>
<dbReference type="EMBL" id="JBFOLJ010000009">
    <property type="protein sequence ID" value="KAL2507415.1"/>
    <property type="molecule type" value="Genomic_DNA"/>
</dbReference>
<dbReference type="GO" id="GO:0005524">
    <property type="term" value="F:ATP binding"/>
    <property type="evidence" value="ECO:0007669"/>
    <property type="project" value="UniProtKB-UniRule"/>
</dbReference>
<gene>
    <name evidence="22" type="ORF">Fot_31062</name>
</gene>
<evidence type="ECO:0000256" key="13">
    <source>
        <dbReference type="ARBA" id="ARBA00022989"/>
    </source>
</evidence>
<protein>
    <submittedName>
        <fullName evidence="22">Leucine-rich repeat protein kinase family protein</fullName>
    </submittedName>
</protein>
<feature type="compositionally biased region" description="Low complexity" evidence="19">
    <location>
        <begin position="495"/>
        <end position="525"/>
    </location>
</feature>
<evidence type="ECO:0000256" key="19">
    <source>
        <dbReference type="SAM" id="MobiDB-lite"/>
    </source>
</evidence>
<dbReference type="InterPro" id="IPR001611">
    <property type="entry name" value="Leu-rich_rpt"/>
</dbReference>
<dbReference type="FunFam" id="3.30.200.20:FF:000226">
    <property type="entry name" value="receptor protein kinase TMK1"/>
    <property type="match status" value="1"/>
</dbReference>
<keyword evidence="16" id="KW-0675">Receptor</keyword>
<evidence type="ECO:0000259" key="21">
    <source>
        <dbReference type="PROSITE" id="PS50011"/>
    </source>
</evidence>
<dbReference type="Proteomes" id="UP001604277">
    <property type="component" value="Unassembled WGS sequence"/>
</dbReference>
<keyword evidence="12 18" id="KW-0067">ATP-binding</keyword>
<dbReference type="InterPro" id="IPR003591">
    <property type="entry name" value="Leu-rich_rpt_typical-subtyp"/>
</dbReference>
<dbReference type="SUPFAM" id="SSF56112">
    <property type="entry name" value="Protein kinase-like (PK-like)"/>
    <property type="match status" value="1"/>
</dbReference>
<feature type="transmembrane region" description="Helical" evidence="20">
    <location>
        <begin position="538"/>
        <end position="560"/>
    </location>
</feature>
<dbReference type="FunFam" id="3.80.10.10:FF:000190">
    <property type="entry name" value="Receptor-like kinase TMK4"/>
    <property type="match status" value="1"/>
</dbReference>
<dbReference type="CDD" id="cd14066">
    <property type="entry name" value="STKc_IRAK"/>
    <property type="match status" value="1"/>
</dbReference>
<keyword evidence="15" id="KW-1015">Disulfide bond</keyword>
<feature type="binding site" evidence="18">
    <location>
        <position position="667"/>
    </location>
    <ligand>
        <name>ATP</name>
        <dbReference type="ChEBI" id="CHEBI:30616"/>
    </ligand>
</feature>
<dbReference type="InterPro" id="IPR032675">
    <property type="entry name" value="LRR_dom_sf"/>
</dbReference>
<dbReference type="PROSITE" id="PS50011">
    <property type="entry name" value="PROTEIN_KINASE_DOM"/>
    <property type="match status" value="1"/>
</dbReference>
<dbReference type="PANTHER" id="PTHR47986">
    <property type="entry name" value="OSJNBA0070M12.3 PROTEIN"/>
    <property type="match status" value="1"/>
</dbReference>
<dbReference type="FunFam" id="1.10.510.10:FF:000468">
    <property type="entry name" value="PTI1-like tyrosine-protein kinase 3"/>
    <property type="match status" value="1"/>
</dbReference>